<evidence type="ECO:0000256" key="2">
    <source>
        <dbReference type="ARBA" id="ARBA00023125"/>
    </source>
</evidence>
<evidence type="ECO:0000259" key="4">
    <source>
        <dbReference type="PROSITE" id="PS50042"/>
    </source>
</evidence>
<dbReference type="Pfam" id="PF08376">
    <property type="entry name" value="NIT"/>
    <property type="match status" value="1"/>
</dbReference>
<dbReference type="PROSITE" id="PS50042">
    <property type="entry name" value="CNMP_BINDING_3"/>
    <property type="match status" value="1"/>
</dbReference>
<name>A0A1W1CV43_9ZZZZ</name>
<dbReference type="InterPro" id="IPR014710">
    <property type="entry name" value="RmlC-like_jellyroll"/>
</dbReference>
<proteinExistence type="predicted"/>
<dbReference type="Gene3D" id="1.10.10.10">
    <property type="entry name" value="Winged helix-like DNA-binding domain superfamily/Winged helix DNA-binding domain"/>
    <property type="match status" value="1"/>
</dbReference>
<keyword evidence="3" id="KW-0804">Transcription</keyword>
<protein>
    <submittedName>
        <fullName evidence="5">Transcriptional regulator, Crp/Fnr family</fullName>
    </submittedName>
</protein>
<evidence type="ECO:0000256" key="3">
    <source>
        <dbReference type="ARBA" id="ARBA00023163"/>
    </source>
</evidence>
<dbReference type="SUPFAM" id="SSF46785">
    <property type="entry name" value="Winged helix' DNA-binding domain"/>
    <property type="match status" value="1"/>
</dbReference>
<dbReference type="InterPro" id="IPR050397">
    <property type="entry name" value="Env_Response_Regulators"/>
</dbReference>
<dbReference type="Gene3D" id="2.60.120.10">
    <property type="entry name" value="Jelly Rolls"/>
    <property type="match status" value="1"/>
</dbReference>
<dbReference type="Pfam" id="PF00027">
    <property type="entry name" value="cNMP_binding"/>
    <property type="match status" value="1"/>
</dbReference>
<keyword evidence="2" id="KW-0238">DNA-binding</keyword>
<feature type="domain" description="Cyclic nucleotide-binding" evidence="4">
    <location>
        <begin position="267"/>
        <end position="369"/>
    </location>
</feature>
<evidence type="ECO:0000256" key="1">
    <source>
        <dbReference type="ARBA" id="ARBA00023015"/>
    </source>
</evidence>
<gene>
    <name evidence="5" type="ORF">MNB_SUP05-5-430</name>
</gene>
<dbReference type="GO" id="GO:0005829">
    <property type="term" value="C:cytosol"/>
    <property type="evidence" value="ECO:0007669"/>
    <property type="project" value="TreeGrafter"/>
</dbReference>
<organism evidence="5">
    <name type="scientific">hydrothermal vent metagenome</name>
    <dbReference type="NCBI Taxonomy" id="652676"/>
    <lineage>
        <taxon>unclassified sequences</taxon>
        <taxon>metagenomes</taxon>
        <taxon>ecological metagenomes</taxon>
    </lineage>
</organism>
<reference evidence="5" key="1">
    <citation type="submission" date="2016-10" db="EMBL/GenBank/DDBJ databases">
        <authorList>
            <person name="de Groot N.N."/>
        </authorList>
    </citation>
    <scope>NUCLEOTIDE SEQUENCE</scope>
</reference>
<dbReference type="GO" id="GO:0003677">
    <property type="term" value="F:DNA binding"/>
    <property type="evidence" value="ECO:0007669"/>
    <property type="project" value="UniProtKB-KW"/>
</dbReference>
<dbReference type="InterPro" id="IPR036388">
    <property type="entry name" value="WH-like_DNA-bd_sf"/>
</dbReference>
<dbReference type="SUPFAM" id="SSF51206">
    <property type="entry name" value="cAMP-binding domain-like"/>
    <property type="match status" value="1"/>
</dbReference>
<dbReference type="InterPro" id="IPR018490">
    <property type="entry name" value="cNMP-bd_dom_sf"/>
</dbReference>
<keyword evidence="1" id="KW-0805">Transcription regulation</keyword>
<dbReference type="Pfam" id="PF13545">
    <property type="entry name" value="HTH_Crp_2"/>
    <property type="match status" value="1"/>
</dbReference>
<dbReference type="PANTHER" id="PTHR24567:SF74">
    <property type="entry name" value="HTH-TYPE TRANSCRIPTIONAL REGULATOR ARCR"/>
    <property type="match status" value="1"/>
</dbReference>
<dbReference type="AlphaFoldDB" id="A0A1W1CV43"/>
<dbReference type="InterPro" id="IPR012318">
    <property type="entry name" value="HTH_CRP"/>
</dbReference>
<accession>A0A1W1CV43</accession>
<dbReference type="InterPro" id="IPR000595">
    <property type="entry name" value="cNMP-bd_dom"/>
</dbReference>
<dbReference type="EMBL" id="FPHJ01000068">
    <property type="protein sequence ID" value="SFV69593.1"/>
    <property type="molecule type" value="Genomic_DNA"/>
</dbReference>
<dbReference type="InterPro" id="IPR036390">
    <property type="entry name" value="WH_DNA-bd_sf"/>
</dbReference>
<dbReference type="GO" id="GO:0003700">
    <property type="term" value="F:DNA-binding transcription factor activity"/>
    <property type="evidence" value="ECO:0007669"/>
    <property type="project" value="TreeGrafter"/>
</dbReference>
<dbReference type="PANTHER" id="PTHR24567">
    <property type="entry name" value="CRP FAMILY TRANSCRIPTIONAL REGULATORY PROTEIN"/>
    <property type="match status" value="1"/>
</dbReference>
<dbReference type="InterPro" id="IPR013587">
    <property type="entry name" value="Nitrate/nitrite_sensing"/>
</dbReference>
<sequence length="489" mass="57349">MDKITVLSKLFHQLQKERAWITLYLESNGKIEKKLLLDCFKTTNKKIIQLKNNIKQSNHLIYKLDKLINKQKQIFNLEIPASKIINYYTYDVIQPTIQLISSSVLLIKNVCPNNIGSYCFFLQWKEKIGLERTTLIQGFIKQNFNNIDYITQIENLLNEQNHYKKSFLSLATLEQQTLFNSIYQTPTIKTLQNIHNKLKHDINSKLIKNMTVMNWFELISKKIDLLHILEQKLILNLNNKQSLSKTILFNDQIINDVKKRLIYKLPVLNNIPKNEIDLLIKQGEIHQIPKNKTIALEKNITTHLHIILIGWVKVFTQYNNKQNILQILGKEETILENCIINDTVFDANAKAITDVLMFSIPKVVLKEQMHNQLGLNLLKNIANKMTSIYQQIHLFKFKSTQERVGYFLLNLHNTSKWSSNIIRLPYNKSLIASELGMSRETLSRIMNSLNYKTQKNTFPLPNKYALCCYCDPIFMKKCVEYNLKKCKRI</sequence>
<evidence type="ECO:0000313" key="5">
    <source>
        <dbReference type="EMBL" id="SFV69593.1"/>
    </source>
</evidence>
<dbReference type="CDD" id="cd00038">
    <property type="entry name" value="CAP_ED"/>
    <property type="match status" value="1"/>
</dbReference>